<dbReference type="PANTHER" id="PTHR11461">
    <property type="entry name" value="SERINE PROTEASE INHIBITOR, SERPIN"/>
    <property type="match status" value="1"/>
</dbReference>
<comment type="caution">
    <text evidence="3">The sequence shown here is derived from an EMBL/GenBank/DDBJ whole genome shotgun (WGS) entry which is preliminary data.</text>
</comment>
<accession>A0ABW2D108</accession>
<dbReference type="Gene3D" id="2.30.39.10">
    <property type="entry name" value="Alpha-1-antitrypsin, domain 1"/>
    <property type="match status" value="1"/>
</dbReference>
<keyword evidence="4" id="KW-1185">Reference proteome</keyword>
<name>A0ABW2D108_9ACTN</name>
<dbReference type="Proteomes" id="UP001596380">
    <property type="component" value="Unassembled WGS sequence"/>
</dbReference>
<evidence type="ECO:0000313" key="3">
    <source>
        <dbReference type="EMBL" id="MFC6886931.1"/>
    </source>
</evidence>
<feature type="domain" description="Serpin" evidence="2">
    <location>
        <begin position="53"/>
        <end position="412"/>
    </location>
</feature>
<reference evidence="4" key="1">
    <citation type="journal article" date="2019" name="Int. J. Syst. Evol. Microbiol.">
        <title>The Global Catalogue of Microorganisms (GCM) 10K type strain sequencing project: providing services to taxonomists for standard genome sequencing and annotation.</title>
        <authorList>
            <consortium name="The Broad Institute Genomics Platform"/>
            <consortium name="The Broad Institute Genome Sequencing Center for Infectious Disease"/>
            <person name="Wu L."/>
            <person name="Ma J."/>
        </authorList>
    </citation>
    <scope>NUCLEOTIDE SEQUENCE [LARGE SCALE GENOMIC DNA]</scope>
    <source>
        <strain evidence="4">JCM 3369</strain>
    </source>
</reference>
<dbReference type="SUPFAM" id="SSF56574">
    <property type="entry name" value="Serpins"/>
    <property type="match status" value="2"/>
</dbReference>
<dbReference type="InterPro" id="IPR042185">
    <property type="entry name" value="Serpin_sf_2"/>
</dbReference>
<evidence type="ECO:0000313" key="4">
    <source>
        <dbReference type="Proteomes" id="UP001596380"/>
    </source>
</evidence>
<comment type="similarity">
    <text evidence="1">Belongs to the serpin family.</text>
</comment>
<evidence type="ECO:0000256" key="1">
    <source>
        <dbReference type="RuleBase" id="RU000411"/>
    </source>
</evidence>
<dbReference type="InterPro" id="IPR042178">
    <property type="entry name" value="Serpin_sf_1"/>
</dbReference>
<dbReference type="Gene3D" id="3.30.497.10">
    <property type="entry name" value="Antithrombin, subunit I, domain 2"/>
    <property type="match status" value="2"/>
</dbReference>
<dbReference type="EMBL" id="JBHSXS010000063">
    <property type="protein sequence ID" value="MFC6886931.1"/>
    <property type="molecule type" value="Genomic_DNA"/>
</dbReference>
<dbReference type="InterPro" id="IPR036186">
    <property type="entry name" value="Serpin_sf"/>
</dbReference>
<dbReference type="Pfam" id="PF00079">
    <property type="entry name" value="Serpin"/>
    <property type="match status" value="2"/>
</dbReference>
<protein>
    <submittedName>
        <fullName evidence="3">Serpin family protein</fullName>
    </submittedName>
</protein>
<dbReference type="InterPro" id="IPR000215">
    <property type="entry name" value="Serpin_fam"/>
</dbReference>
<dbReference type="SMART" id="SM00093">
    <property type="entry name" value="SERPIN"/>
    <property type="match status" value="1"/>
</dbReference>
<dbReference type="RefSeq" id="WP_378064146.1">
    <property type="nucleotide sequence ID" value="NZ_JBHSXS010000063.1"/>
</dbReference>
<sequence>MAQHVLKATGAGHPDREVAREILDVVRRGWPVAPVRPKWHDLATVQTIIAAANALTGRWAAACSGSSTVAAGAGAWPLLALLASAADGPGRDELEKAVGLDAASARDAGLALVDLLDASPAISSALALWMRHDLALDPSWTPPARTRGTLTGDPREDQRRLDAWASERTGGLIPALPIEVTDESRLVLANALTVRTRWFEPFHGDTVLRRSTGHLGLACVAAAPTGAVTMACVAGTDDIDLHLVRGAQSPGTVLTAAIGTLDHRHPAVTAADLPEGTPGPGITVRYEESPFPAPALLLTVPPFTVSSSHDLLSLPDVFGLATVTDPSRGHFPGISAAPLAVGQAKQNALARFDAHGFEAAAVTAIAAAPGGAPPTTTHRARRVEVTFDPPFGFLTVHRPSGLVLTTGWISRPS</sequence>
<dbReference type="InterPro" id="IPR023796">
    <property type="entry name" value="Serpin_dom"/>
</dbReference>
<organism evidence="3 4">
    <name type="scientific">Actinomadura yumaensis</name>
    <dbReference type="NCBI Taxonomy" id="111807"/>
    <lineage>
        <taxon>Bacteria</taxon>
        <taxon>Bacillati</taxon>
        <taxon>Actinomycetota</taxon>
        <taxon>Actinomycetes</taxon>
        <taxon>Streptosporangiales</taxon>
        <taxon>Thermomonosporaceae</taxon>
        <taxon>Actinomadura</taxon>
    </lineage>
</organism>
<dbReference type="PANTHER" id="PTHR11461:SF211">
    <property type="entry name" value="GH10112P-RELATED"/>
    <property type="match status" value="1"/>
</dbReference>
<gene>
    <name evidence="3" type="ORF">ACFQKB_44705</name>
</gene>
<proteinExistence type="inferred from homology"/>
<evidence type="ECO:0000259" key="2">
    <source>
        <dbReference type="SMART" id="SM00093"/>
    </source>
</evidence>